<dbReference type="PANTHER" id="PTHR47256:SF1">
    <property type="entry name" value="ZN(II)2CYS6 TRANSCRIPTION FACTOR (EUROFUNG)"/>
    <property type="match status" value="1"/>
</dbReference>
<organism evidence="5 6">
    <name type="scientific">Amniculicola lignicola CBS 123094</name>
    <dbReference type="NCBI Taxonomy" id="1392246"/>
    <lineage>
        <taxon>Eukaryota</taxon>
        <taxon>Fungi</taxon>
        <taxon>Dikarya</taxon>
        <taxon>Ascomycota</taxon>
        <taxon>Pezizomycotina</taxon>
        <taxon>Dothideomycetes</taxon>
        <taxon>Pleosporomycetidae</taxon>
        <taxon>Pleosporales</taxon>
        <taxon>Amniculicolaceae</taxon>
        <taxon>Amniculicola</taxon>
    </lineage>
</organism>
<proteinExistence type="predicted"/>
<dbReference type="PROSITE" id="PS00463">
    <property type="entry name" value="ZN2_CY6_FUNGAL_1"/>
    <property type="match status" value="1"/>
</dbReference>
<dbReference type="Gene3D" id="4.10.240.10">
    <property type="entry name" value="Zn(2)-C6 fungal-type DNA-binding domain"/>
    <property type="match status" value="1"/>
</dbReference>
<feature type="region of interest" description="Disordered" evidence="3">
    <location>
        <begin position="1"/>
        <end position="28"/>
    </location>
</feature>
<dbReference type="GO" id="GO:0000981">
    <property type="term" value="F:DNA-binding transcription factor activity, RNA polymerase II-specific"/>
    <property type="evidence" value="ECO:0007669"/>
    <property type="project" value="InterPro"/>
</dbReference>
<dbReference type="Proteomes" id="UP000799779">
    <property type="component" value="Unassembled WGS sequence"/>
</dbReference>
<evidence type="ECO:0000313" key="5">
    <source>
        <dbReference type="EMBL" id="KAF1996448.1"/>
    </source>
</evidence>
<dbReference type="InterPro" id="IPR053187">
    <property type="entry name" value="Notoamide_regulator"/>
</dbReference>
<dbReference type="InterPro" id="IPR036864">
    <property type="entry name" value="Zn2-C6_fun-type_DNA-bd_sf"/>
</dbReference>
<dbReference type="CDD" id="cd12148">
    <property type="entry name" value="fungal_TF_MHR"/>
    <property type="match status" value="1"/>
</dbReference>
<evidence type="ECO:0000256" key="1">
    <source>
        <dbReference type="ARBA" id="ARBA00023242"/>
    </source>
</evidence>
<gene>
    <name evidence="5" type="ORF">P154DRAFT_320031</name>
</gene>
<dbReference type="CDD" id="cd00067">
    <property type="entry name" value="GAL4"/>
    <property type="match status" value="1"/>
</dbReference>
<dbReference type="GO" id="GO:0008270">
    <property type="term" value="F:zinc ion binding"/>
    <property type="evidence" value="ECO:0007669"/>
    <property type="project" value="InterPro"/>
</dbReference>
<evidence type="ECO:0000256" key="2">
    <source>
        <dbReference type="SAM" id="Coils"/>
    </source>
</evidence>
<feature type="coiled-coil region" evidence="2">
    <location>
        <begin position="77"/>
        <end position="104"/>
    </location>
</feature>
<keyword evidence="2" id="KW-0175">Coiled coil</keyword>
<dbReference type="OrthoDB" id="426882at2759"/>
<dbReference type="InterPro" id="IPR001138">
    <property type="entry name" value="Zn2Cys6_DnaBD"/>
</dbReference>
<dbReference type="EMBL" id="ML977625">
    <property type="protein sequence ID" value="KAF1996448.1"/>
    <property type="molecule type" value="Genomic_DNA"/>
</dbReference>
<keyword evidence="1" id="KW-0539">Nucleus</keyword>
<feature type="region of interest" description="Disordered" evidence="3">
    <location>
        <begin position="710"/>
        <end position="734"/>
    </location>
</feature>
<accession>A0A6A5W5V9</accession>
<reference evidence="5" key="1">
    <citation type="journal article" date="2020" name="Stud. Mycol.">
        <title>101 Dothideomycetes genomes: a test case for predicting lifestyles and emergence of pathogens.</title>
        <authorList>
            <person name="Haridas S."/>
            <person name="Albert R."/>
            <person name="Binder M."/>
            <person name="Bloem J."/>
            <person name="Labutti K."/>
            <person name="Salamov A."/>
            <person name="Andreopoulos B."/>
            <person name="Baker S."/>
            <person name="Barry K."/>
            <person name="Bills G."/>
            <person name="Bluhm B."/>
            <person name="Cannon C."/>
            <person name="Castanera R."/>
            <person name="Culley D."/>
            <person name="Daum C."/>
            <person name="Ezra D."/>
            <person name="Gonzalez J."/>
            <person name="Henrissat B."/>
            <person name="Kuo A."/>
            <person name="Liang C."/>
            <person name="Lipzen A."/>
            <person name="Lutzoni F."/>
            <person name="Magnuson J."/>
            <person name="Mondo S."/>
            <person name="Nolan M."/>
            <person name="Ohm R."/>
            <person name="Pangilinan J."/>
            <person name="Park H.-J."/>
            <person name="Ramirez L."/>
            <person name="Alfaro M."/>
            <person name="Sun H."/>
            <person name="Tritt A."/>
            <person name="Yoshinaga Y."/>
            <person name="Zwiers L.-H."/>
            <person name="Turgeon B."/>
            <person name="Goodwin S."/>
            <person name="Spatafora J."/>
            <person name="Crous P."/>
            <person name="Grigoriev I."/>
        </authorList>
    </citation>
    <scope>NUCLEOTIDE SEQUENCE</scope>
    <source>
        <strain evidence="5">CBS 123094</strain>
    </source>
</reference>
<dbReference type="Pfam" id="PF00172">
    <property type="entry name" value="Zn_clus"/>
    <property type="match status" value="1"/>
</dbReference>
<dbReference type="SUPFAM" id="SSF57701">
    <property type="entry name" value="Zn2/Cys6 DNA-binding domain"/>
    <property type="match status" value="1"/>
</dbReference>
<dbReference type="AlphaFoldDB" id="A0A6A5W5V9"/>
<keyword evidence="6" id="KW-1185">Reference proteome</keyword>
<protein>
    <recommendedName>
        <fullName evidence="4">Zn(2)-C6 fungal-type domain-containing protein</fullName>
    </recommendedName>
</protein>
<evidence type="ECO:0000313" key="6">
    <source>
        <dbReference type="Proteomes" id="UP000799779"/>
    </source>
</evidence>
<evidence type="ECO:0000259" key="4">
    <source>
        <dbReference type="PROSITE" id="PS50048"/>
    </source>
</evidence>
<dbReference type="PROSITE" id="PS50048">
    <property type="entry name" value="ZN2_CY6_FUNGAL_2"/>
    <property type="match status" value="1"/>
</dbReference>
<sequence length="734" mass="83569">MANFRPLQPAPLDQEQPSQPQARPIITQKPKRTVTLGACVACRKRKSKCDGTRPVCSCCAQKDTECLYELGPNEKPSQALKRKHEEMQGELSNLRQLYDFLRLRPEPEALEIFRRIRTTQPETTLSERIQELAKFIRHGDLFVQPSFASFTRPQSNQIALPPLRAALESLDSESAMASSLPFPNNIFSAGIEIPSSQRRRHGSDVDVSGRSDSQGLLPHPVSIEAILQEPLSAVIHESTDPRLGSARHWTKVTDDTHVVIHLMSAWYKSENSYWHFLDWNILLDDMASTTGPHEFCSELLVNALLASASFQSSIVKDRSTPFSENLTTLFYEEARRLWEVEERKYTISRLQAAMLLFMVLGKHGRDKDGHPFLLEACHIAQELKLFRLPPTASGNKMPGLSEQKWEKARAVAAWSLFNFQLAMSLTYSFPVIQRTQPPLPIPYDEDQESEALFRSECHRNQIMIEYANTLVGPDDVNNEIPPKPEQVEILYLRLNSWWKTRHESLDPIRNPLPEYLLAAMNYHVLIIRLVQPFLNRKGSLERIKSYRSRAQPIATASMKELRRLLMLHEVRHGWACAIPYILHAIMVTSFGSLEEIALEDRSRLYIELSEPYQGLMTCLRALSCLCSFIYYAQPLFRLIAQTCQSLNIQLPIEALGTLELFRSEEWTKNALHRVSSQYIADMSKTTVDTEDSRMDAIVSAWDALTLGNKTGSTSRRSIADDANDVTEGQPKRPV</sequence>
<dbReference type="PANTHER" id="PTHR47256">
    <property type="entry name" value="ZN(II)2CYS6 TRANSCRIPTION FACTOR (EUROFUNG)-RELATED"/>
    <property type="match status" value="1"/>
</dbReference>
<name>A0A6A5W5V9_9PLEO</name>
<feature type="domain" description="Zn(2)-C6 fungal-type" evidence="4">
    <location>
        <begin position="38"/>
        <end position="68"/>
    </location>
</feature>
<dbReference type="SMART" id="SM00066">
    <property type="entry name" value="GAL4"/>
    <property type="match status" value="1"/>
</dbReference>
<evidence type="ECO:0000256" key="3">
    <source>
        <dbReference type="SAM" id="MobiDB-lite"/>
    </source>
</evidence>